<dbReference type="PANTHER" id="PTHR33445:SF2">
    <property type="entry name" value="ATP SYNTHASE SUBUNIT B', CHLOROPLASTIC"/>
    <property type="match status" value="1"/>
</dbReference>
<evidence type="ECO:0000256" key="11">
    <source>
        <dbReference type="ARBA" id="ARBA00025614"/>
    </source>
</evidence>
<reference evidence="15" key="1">
    <citation type="submission" date="2018-10" db="EMBL/GenBank/DDBJ databases">
        <authorList>
            <consortium name="NARMS: The National Antimicrobial Resistance Monitoring System"/>
        </authorList>
    </citation>
    <scope>NUCLEOTIDE SEQUENCE [LARGE SCALE GENOMIC DNA]</scope>
    <source>
        <strain evidence="15">CVM N17EC0388</strain>
    </source>
</reference>
<dbReference type="PANTHER" id="PTHR33445">
    <property type="entry name" value="ATP SYNTHASE SUBUNIT B', CHLOROPLASTIC"/>
    <property type="match status" value="1"/>
</dbReference>
<keyword evidence="2 13" id="KW-0813">Transport</keyword>
<accession>A0A3L0Y9Z4</accession>
<evidence type="ECO:0000256" key="9">
    <source>
        <dbReference type="ARBA" id="ARBA00023310"/>
    </source>
</evidence>
<comment type="caution">
    <text evidence="15">The sequence shown here is derived from an EMBL/GenBank/DDBJ whole genome shotgun (WGS) entry which is preliminary data.</text>
</comment>
<dbReference type="GO" id="GO:0012505">
    <property type="term" value="C:endomembrane system"/>
    <property type="evidence" value="ECO:0007669"/>
    <property type="project" value="UniProtKB-SubCell"/>
</dbReference>
<protein>
    <recommendedName>
        <fullName evidence="13">ATP synthase subunit b</fullName>
    </recommendedName>
    <alternativeName>
        <fullName evidence="13">ATP synthase F(0) sector subunit b</fullName>
    </alternativeName>
    <alternativeName>
        <fullName evidence="13">ATPase subunit I</fullName>
    </alternativeName>
    <alternativeName>
        <fullName evidence="13">F-type ATPase subunit b</fullName>
        <shortName evidence="13">F-ATPase subunit b</shortName>
    </alternativeName>
</protein>
<dbReference type="GO" id="GO:0045259">
    <property type="term" value="C:proton-transporting ATP synthase complex"/>
    <property type="evidence" value="ECO:0007669"/>
    <property type="project" value="UniProtKB-KW"/>
</dbReference>
<dbReference type="InterPro" id="IPR050059">
    <property type="entry name" value="ATP_synthase_B_chain"/>
</dbReference>
<evidence type="ECO:0000256" key="8">
    <source>
        <dbReference type="ARBA" id="ARBA00023136"/>
    </source>
</evidence>
<dbReference type="HAMAP" id="MF_01398">
    <property type="entry name" value="ATP_synth_b_bprime"/>
    <property type="match status" value="1"/>
</dbReference>
<evidence type="ECO:0000256" key="5">
    <source>
        <dbReference type="ARBA" id="ARBA00022781"/>
    </source>
</evidence>
<comment type="function">
    <text evidence="10 13">F(1)F(0) ATP synthase produces ATP from ADP in the presence of a proton or sodium gradient. F-type ATPases consist of two structural domains, F(1) containing the extramembraneous catalytic core and F(0) containing the membrane proton channel, linked together by a central stalk and a peripheral stalk. During catalysis, ATP synthesis in the catalytic domain of F(1) is coupled via a rotary mechanism of the central stalk subunits to proton translocation.</text>
</comment>
<keyword evidence="8 13" id="KW-0472">Membrane</keyword>
<evidence type="ECO:0000256" key="12">
    <source>
        <dbReference type="ARBA" id="ARBA00037847"/>
    </source>
</evidence>
<keyword evidence="13" id="KW-1003">Cell membrane</keyword>
<evidence type="ECO:0000256" key="3">
    <source>
        <dbReference type="ARBA" id="ARBA00022547"/>
    </source>
</evidence>
<keyword evidence="3 13" id="KW-0138">CF(0)</keyword>
<name>A0A3L0Y9Z4_ECOLX</name>
<evidence type="ECO:0000256" key="14">
    <source>
        <dbReference type="SAM" id="Coils"/>
    </source>
</evidence>
<dbReference type="Pfam" id="PF00430">
    <property type="entry name" value="ATP-synt_B"/>
    <property type="match status" value="1"/>
</dbReference>
<sequence length="262" mass="28964">MLIDWFTVGAQVVNFLILAWLLKRFLYHPILDAIDAREKRIATELANAAKQQASATEERENFEQRNSELDRNKATLLKEATEAAHVERQRLLDEARQAASALIAKGKASLQSEAHALHHDIRQRTSQEVFAITGKALTDLAGITLEARMVDVFVAHLRDLNDTDKAALSKALKTSGQPLVVSSTFALSDEQRNLLETTIQPLQDKAPALRYETVPELVCGIELCAEGYKVDWSIAEYLVSLEKSIDDLLKPASTSQGTANAS</sequence>
<dbReference type="GO" id="GO:0046961">
    <property type="term" value="F:proton-transporting ATPase activity, rotational mechanism"/>
    <property type="evidence" value="ECO:0007669"/>
    <property type="project" value="TreeGrafter"/>
</dbReference>
<evidence type="ECO:0000256" key="6">
    <source>
        <dbReference type="ARBA" id="ARBA00022989"/>
    </source>
</evidence>
<keyword evidence="6 13" id="KW-1133">Transmembrane helix</keyword>
<keyword evidence="4 13" id="KW-0812">Transmembrane</keyword>
<evidence type="ECO:0000313" key="15">
    <source>
        <dbReference type="EMBL" id="MHO04043.1"/>
    </source>
</evidence>
<evidence type="ECO:0000256" key="4">
    <source>
        <dbReference type="ARBA" id="ARBA00022692"/>
    </source>
</evidence>
<comment type="subunit">
    <text evidence="13">F-type ATPases have 2 components, F(1) - the catalytic core - and F(0) - the membrane proton channel. F(1) has five subunits: alpha(3), beta(3), gamma(1), delta(1), epsilon(1). F(0) has three main subunits: a(1), b(2) and c(10-14). The alpha and beta chains form an alternating ring which encloses part of the gamma chain. F(1) is attached to F(0) by a central stalk formed by the gamma and epsilon chains, while a peripheral stalk is formed by the delta and b chains.</text>
</comment>
<evidence type="ECO:0000256" key="10">
    <source>
        <dbReference type="ARBA" id="ARBA00025198"/>
    </source>
</evidence>
<comment type="function">
    <text evidence="11">Component of the F(0) channel, it forms part of the peripheral stalk, linking F(1) to F(0). The b'-subunit is a diverged and duplicated form of b found in plants and photosynthetic bacteria.</text>
</comment>
<dbReference type="GO" id="GO:0005886">
    <property type="term" value="C:plasma membrane"/>
    <property type="evidence" value="ECO:0007669"/>
    <property type="project" value="UniProtKB-SubCell"/>
</dbReference>
<gene>
    <name evidence="13" type="primary">atpF</name>
    <name evidence="15" type="ORF">D9F05_06605</name>
</gene>
<evidence type="ECO:0000256" key="13">
    <source>
        <dbReference type="HAMAP-Rule" id="MF_01398"/>
    </source>
</evidence>
<evidence type="ECO:0000256" key="7">
    <source>
        <dbReference type="ARBA" id="ARBA00023065"/>
    </source>
</evidence>
<dbReference type="CDD" id="cd06503">
    <property type="entry name" value="ATP-synt_Fo_b"/>
    <property type="match status" value="1"/>
</dbReference>
<keyword evidence="14" id="KW-0175">Coiled coil</keyword>
<dbReference type="GO" id="GO:0046933">
    <property type="term" value="F:proton-transporting ATP synthase activity, rotational mechanism"/>
    <property type="evidence" value="ECO:0007669"/>
    <property type="project" value="UniProtKB-UniRule"/>
</dbReference>
<comment type="similarity">
    <text evidence="1 13">Belongs to the ATPase B chain family.</text>
</comment>
<proteinExistence type="inferred from homology"/>
<dbReference type="InterPro" id="IPR017707">
    <property type="entry name" value="Alt_ATP_synth_F0_bsu"/>
</dbReference>
<dbReference type="AlphaFoldDB" id="A0A3L0Y9Z4"/>
<comment type="subcellular location">
    <subcellularLocation>
        <location evidence="13">Cell membrane</location>
        <topology evidence="13">Single-pass membrane protein</topology>
    </subcellularLocation>
    <subcellularLocation>
        <location evidence="12">Endomembrane system</location>
        <topology evidence="12">Single-pass membrane protein</topology>
    </subcellularLocation>
</comment>
<feature type="coiled-coil region" evidence="14">
    <location>
        <begin position="45"/>
        <end position="79"/>
    </location>
</feature>
<dbReference type="NCBIfam" id="TIGR03321">
    <property type="entry name" value="alt_F1F0_F0_B"/>
    <property type="match status" value="1"/>
</dbReference>
<dbReference type="EMBL" id="RNRV01000008">
    <property type="protein sequence ID" value="MHO04043.1"/>
    <property type="molecule type" value="Genomic_DNA"/>
</dbReference>
<organism evidence="15">
    <name type="scientific">Escherichia coli</name>
    <dbReference type="NCBI Taxonomy" id="562"/>
    <lineage>
        <taxon>Bacteria</taxon>
        <taxon>Pseudomonadati</taxon>
        <taxon>Pseudomonadota</taxon>
        <taxon>Gammaproteobacteria</taxon>
        <taxon>Enterobacterales</taxon>
        <taxon>Enterobacteriaceae</taxon>
        <taxon>Escherichia</taxon>
    </lineage>
</organism>
<keyword evidence="7 13" id="KW-0406">Ion transport</keyword>
<keyword evidence="5 13" id="KW-0375">Hydrogen ion transport</keyword>
<keyword evidence="9 13" id="KW-0066">ATP synthesis</keyword>
<evidence type="ECO:0000256" key="1">
    <source>
        <dbReference type="ARBA" id="ARBA00005513"/>
    </source>
</evidence>
<dbReference type="InterPro" id="IPR002146">
    <property type="entry name" value="ATP_synth_b/b'su_bac/chlpt"/>
</dbReference>
<evidence type="ECO:0000256" key="2">
    <source>
        <dbReference type="ARBA" id="ARBA00022448"/>
    </source>
</evidence>